<comment type="caution">
    <text evidence="1">The sequence shown here is derived from an EMBL/GenBank/DDBJ whole genome shotgun (WGS) entry which is preliminary data.</text>
</comment>
<evidence type="ECO:0000313" key="1">
    <source>
        <dbReference type="EMBL" id="GAA3904769.1"/>
    </source>
</evidence>
<dbReference type="EMBL" id="BAAAZA010000057">
    <property type="protein sequence ID" value="GAA3904769.1"/>
    <property type="molecule type" value="Genomic_DNA"/>
</dbReference>
<accession>A0ABP7LMA8</accession>
<protein>
    <submittedName>
        <fullName evidence="1">Uncharacterized protein</fullName>
    </submittedName>
</protein>
<evidence type="ECO:0000313" key="2">
    <source>
        <dbReference type="Proteomes" id="UP001501563"/>
    </source>
</evidence>
<proteinExistence type="predicted"/>
<organism evidence="1 2">
    <name type="scientific">Streptomyces lannensis</name>
    <dbReference type="NCBI Taxonomy" id="766498"/>
    <lineage>
        <taxon>Bacteria</taxon>
        <taxon>Bacillati</taxon>
        <taxon>Actinomycetota</taxon>
        <taxon>Actinomycetes</taxon>
        <taxon>Kitasatosporales</taxon>
        <taxon>Streptomycetaceae</taxon>
        <taxon>Streptomyces</taxon>
    </lineage>
</organism>
<keyword evidence="2" id="KW-1185">Reference proteome</keyword>
<dbReference type="Proteomes" id="UP001501563">
    <property type="component" value="Unassembled WGS sequence"/>
</dbReference>
<name>A0ABP7LMA8_9ACTN</name>
<sequence>MVISLWVQPICVTRPNLKIDISVKVKRCRRDALHVDGRRPGVPLRRRGVALRRGIPGQASFVRSAAIDRGEWDEVQRFRE</sequence>
<reference evidence="2" key="1">
    <citation type="journal article" date="2019" name="Int. J. Syst. Evol. Microbiol.">
        <title>The Global Catalogue of Microorganisms (GCM) 10K type strain sequencing project: providing services to taxonomists for standard genome sequencing and annotation.</title>
        <authorList>
            <consortium name="The Broad Institute Genomics Platform"/>
            <consortium name="The Broad Institute Genome Sequencing Center for Infectious Disease"/>
            <person name="Wu L."/>
            <person name="Ma J."/>
        </authorList>
    </citation>
    <scope>NUCLEOTIDE SEQUENCE [LARGE SCALE GENOMIC DNA]</scope>
    <source>
        <strain evidence="2">JCM 16578</strain>
    </source>
</reference>
<gene>
    <name evidence="1" type="ORF">GCM10022207_87650</name>
</gene>